<keyword evidence="2" id="KW-1185">Reference proteome</keyword>
<sequence length="60" mass="6866">MLCAVCSVMSSNKNAPQSGEKRQFTAEEWTYLTNYFVGNNYRHRENIIIPKKPGPSTDKN</sequence>
<accession>A0ABQ9JVZ8</accession>
<proteinExistence type="predicted"/>
<dbReference type="EMBL" id="JAPWTJ010000139">
    <property type="protein sequence ID" value="KAJ8982249.1"/>
    <property type="molecule type" value="Genomic_DNA"/>
</dbReference>
<gene>
    <name evidence="1" type="ORF">NQ317_013551</name>
</gene>
<protein>
    <submittedName>
        <fullName evidence="1">Uncharacterized protein</fullName>
    </submittedName>
</protein>
<dbReference type="Proteomes" id="UP001162164">
    <property type="component" value="Unassembled WGS sequence"/>
</dbReference>
<reference evidence="1" key="1">
    <citation type="journal article" date="2023" name="Insect Mol. Biol.">
        <title>Genome sequencing provides insights into the evolution of gene families encoding plant cell wall-degrading enzymes in longhorned beetles.</title>
        <authorList>
            <person name="Shin N.R."/>
            <person name="Okamura Y."/>
            <person name="Kirsch R."/>
            <person name="Pauchet Y."/>
        </authorList>
    </citation>
    <scope>NUCLEOTIDE SEQUENCE</scope>
    <source>
        <strain evidence="1">MMC_N1</strain>
    </source>
</reference>
<comment type="caution">
    <text evidence="1">The sequence shown here is derived from an EMBL/GenBank/DDBJ whole genome shotgun (WGS) entry which is preliminary data.</text>
</comment>
<evidence type="ECO:0000313" key="2">
    <source>
        <dbReference type="Proteomes" id="UP001162164"/>
    </source>
</evidence>
<evidence type="ECO:0000313" key="1">
    <source>
        <dbReference type="EMBL" id="KAJ8982249.1"/>
    </source>
</evidence>
<organism evidence="1 2">
    <name type="scientific">Molorchus minor</name>
    <dbReference type="NCBI Taxonomy" id="1323400"/>
    <lineage>
        <taxon>Eukaryota</taxon>
        <taxon>Metazoa</taxon>
        <taxon>Ecdysozoa</taxon>
        <taxon>Arthropoda</taxon>
        <taxon>Hexapoda</taxon>
        <taxon>Insecta</taxon>
        <taxon>Pterygota</taxon>
        <taxon>Neoptera</taxon>
        <taxon>Endopterygota</taxon>
        <taxon>Coleoptera</taxon>
        <taxon>Polyphaga</taxon>
        <taxon>Cucujiformia</taxon>
        <taxon>Chrysomeloidea</taxon>
        <taxon>Cerambycidae</taxon>
        <taxon>Lamiinae</taxon>
        <taxon>Monochamini</taxon>
        <taxon>Molorchus</taxon>
    </lineage>
</organism>
<name>A0ABQ9JVZ8_9CUCU</name>